<reference evidence="10 11" key="1">
    <citation type="journal article" name="Front. Microbiol.">
        <title>Sugar Metabolism of the First Thermophilic Planctomycete Thermogutta terrifontis: Comparative Genomic and Transcriptomic Approaches.</title>
        <authorList>
            <person name="Elcheninov A.G."/>
            <person name="Menzel P."/>
            <person name="Gudbergsdottir S.R."/>
            <person name="Slesarev A.I."/>
            <person name="Kadnikov V.V."/>
            <person name="Krogh A."/>
            <person name="Bonch-Osmolovskaya E.A."/>
            <person name="Peng X."/>
            <person name="Kublanov I.V."/>
        </authorList>
    </citation>
    <scope>NUCLEOTIDE SEQUENCE [LARGE SCALE GENOMIC DNA]</scope>
    <source>
        <strain evidence="10 11">R1</strain>
    </source>
</reference>
<evidence type="ECO:0000256" key="6">
    <source>
        <dbReference type="ARBA" id="ARBA00022917"/>
    </source>
</evidence>
<gene>
    <name evidence="7" type="primary">efp</name>
    <name evidence="10" type="ORF">THTE_3614</name>
</gene>
<dbReference type="OrthoDB" id="9801844at2"/>
<comment type="function">
    <text evidence="7">Involved in peptide bond synthesis. Stimulates efficient translation and peptide-bond synthesis on native or reconstituted 70S ribosomes in vitro. Probably functions indirectly by altering the affinity of the ribosome for aminoacyl-tRNA, thus increasing their reactivity as acceptors for peptidyl transferase.</text>
</comment>
<dbReference type="InterPro" id="IPR011768">
    <property type="entry name" value="Transl_elongation_fac_P"/>
</dbReference>
<comment type="similarity">
    <text evidence="3 7">Belongs to the elongation factor P family.</text>
</comment>
<dbReference type="EMBL" id="CP018477">
    <property type="protein sequence ID" value="ASV76215.1"/>
    <property type="molecule type" value="Genomic_DNA"/>
</dbReference>
<dbReference type="Gene3D" id="2.40.50.140">
    <property type="entry name" value="Nucleic acid-binding proteins"/>
    <property type="match status" value="2"/>
</dbReference>
<sequence length="188" mass="21118">MPLAKDIKRGMIVTYQDAPCLIESVQVQTPSARGAATLYKFRARNLITKQKVDISLKGTEGLEEANFERRPVTYMYADAQEVHFLDSQDFNEYVLPREALEEELKYLKEGLEGLFVLIYEGQWVGIQLPVAVELKVVQCDPYVRGASATGRTKPAVLETGLVIQVPEYISEGETVKVDTRSGEFLSRV</sequence>
<dbReference type="PANTHER" id="PTHR30053:SF14">
    <property type="entry name" value="TRANSLATION ELONGATION FACTOR KOW-LIKE DOMAIN-CONTAINING PROTEIN"/>
    <property type="match status" value="1"/>
</dbReference>
<dbReference type="SMART" id="SM00841">
    <property type="entry name" value="Elong-fact-P_C"/>
    <property type="match status" value="1"/>
</dbReference>
<dbReference type="InterPro" id="IPR020599">
    <property type="entry name" value="Transl_elong_fac_P/YeiP"/>
</dbReference>
<dbReference type="Pfam" id="PF08207">
    <property type="entry name" value="EFP_N"/>
    <property type="match status" value="1"/>
</dbReference>
<dbReference type="CDD" id="cd05794">
    <property type="entry name" value="S1_EF-P_repeat_2"/>
    <property type="match status" value="1"/>
</dbReference>
<dbReference type="PROSITE" id="PS01275">
    <property type="entry name" value="EFP"/>
    <property type="match status" value="1"/>
</dbReference>
<dbReference type="InterPro" id="IPR001059">
    <property type="entry name" value="Transl_elong_P/YeiP_cen"/>
</dbReference>
<dbReference type="GO" id="GO:0003746">
    <property type="term" value="F:translation elongation factor activity"/>
    <property type="evidence" value="ECO:0007669"/>
    <property type="project" value="UniProtKB-UniRule"/>
</dbReference>
<comment type="pathway">
    <text evidence="2 7">Protein biosynthesis; polypeptide chain elongation.</text>
</comment>
<keyword evidence="5 7" id="KW-0251">Elongation factor</keyword>
<dbReference type="PANTHER" id="PTHR30053">
    <property type="entry name" value="ELONGATION FACTOR P"/>
    <property type="match status" value="1"/>
</dbReference>
<dbReference type="SMART" id="SM01185">
    <property type="entry name" value="EFP"/>
    <property type="match status" value="1"/>
</dbReference>
<evidence type="ECO:0000259" key="8">
    <source>
        <dbReference type="SMART" id="SM00841"/>
    </source>
</evidence>
<evidence type="ECO:0000313" key="11">
    <source>
        <dbReference type="Proteomes" id="UP000215086"/>
    </source>
</evidence>
<dbReference type="UniPathway" id="UPA00345"/>
<comment type="subcellular location">
    <subcellularLocation>
        <location evidence="1 7">Cytoplasm</location>
    </subcellularLocation>
</comment>
<evidence type="ECO:0000256" key="7">
    <source>
        <dbReference type="HAMAP-Rule" id="MF_00141"/>
    </source>
</evidence>
<dbReference type="InterPro" id="IPR008991">
    <property type="entry name" value="Translation_prot_SH3-like_sf"/>
</dbReference>
<dbReference type="GO" id="GO:0005829">
    <property type="term" value="C:cytosol"/>
    <property type="evidence" value="ECO:0007669"/>
    <property type="project" value="UniProtKB-ARBA"/>
</dbReference>
<name>A0A286RJR7_9BACT</name>
<dbReference type="Gene3D" id="2.30.30.30">
    <property type="match status" value="1"/>
</dbReference>
<evidence type="ECO:0000259" key="9">
    <source>
        <dbReference type="SMART" id="SM01185"/>
    </source>
</evidence>
<dbReference type="InterPro" id="IPR012340">
    <property type="entry name" value="NA-bd_OB-fold"/>
</dbReference>
<feature type="domain" description="Translation elongation factor P/YeiP central" evidence="9">
    <location>
        <begin position="69"/>
        <end position="124"/>
    </location>
</feature>
<dbReference type="Pfam" id="PF01132">
    <property type="entry name" value="EFP"/>
    <property type="match status" value="1"/>
</dbReference>
<dbReference type="InterPro" id="IPR014722">
    <property type="entry name" value="Rib_uL2_dom2"/>
</dbReference>
<dbReference type="InterPro" id="IPR013852">
    <property type="entry name" value="Transl_elong_P/YeiP_CS"/>
</dbReference>
<dbReference type="KEGG" id="ttf:THTE_3614"/>
<dbReference type="HAMAP" id="MF_00141">
    <property type="entry name" value="EF_P"/>
    <property type="match status" value="1"/>
</dbReference>
<protein>
    <recommendedName>
        <fullName evidence="7">Elongation factor P</fullName>
        <shortName evidence="7">EF-P</shortName>
    </recommendedName>
</protein>
<evidence type="ECO:0000256" key="4">
    <source>
        <dbReference type="ARBA" id="ARBA00022490"/>
    </source>
</evidence>
<dbReference type="PIRSF" id="PIRSF005901">
    <property type="entry name" value="EF-P"/>
    <property type="match status" value="1"/>
</dbReference>
<dbReference type="FunFam" id="2.40.50.140:FF:000004">
    <property type="entry name" value="Elongation factor P"/>
    <property type="match status" value="1"/>
</dbReference>
<dbReference type="Proteomes" id="UP000215086">
    <property type="component" value="Chromosome"/>
</dbReference>
<dbReference type="SUPFAM" id="SSF50104">
    <property type="entry name" value="Translation proteins SH3-like domain"/>
    <property type="match status" value="1"/>
</dbReference>
<keyword evidence="6 7" id="KW-0648">Protein biosynthesis</keyword>
<dbReference type="InterPro" id="IPR015365">
    <property type="entry name" value="Elong-fact-P_C"/>
</dbReference>
<feature type="domain" description="Elongation factor P C-terminal" evidence="8">
    <location>
        <begin position="132"/>
        <end position="187"/>
    </location>
</feature>
<dbReference type="NCBIfam" id="NF001810">
    <property type="entry name" value="PRK00529.1"/>
    <property type="match status" value="1"/>
</dbReference>
<proteinExistence type="inferred from homology"/>
<organism evidence="10 11">
    <name type="scientific">Thermogutta terrifontis</name>
    <dbReference type="NCBI Taxonomy" id="1331910"/>
    <lineage>
        <taxon>Bacteria</taxon>
        <taxon>Pseudomonadati</taxon>
        <taxon>Planctomycetota</taxon>
        <taxon>Planctomycetia</taxon>
        <taxon>Pirellulales</taxon>
        <taxon>Thermoguttaceae</taxon>
        <taxon>Thermogutta</taxon>
    </lineage>
</organism>
<dbReference type="RefSeq" id="WP_095416052.1">
    <property type="nucleotide sequence ID" value="NZ_CP018477.1"/>
</dbReference>
<accession>A0A286RJR7</accession>
<evidence type="ECO:0000256" key="3">
    <source>
        <dbReference type="ARBA" id="ARBA00009479"/>
    </source>
</evidence>
<dbReference type="Pfam" id="PF09285">
    <property type="entry name" value="Elong-fact-P_C"/>
    <property type="match status" value="1"/>
</dbReference>
<evidence type="ECO:0000313" key="10">
    <source>
        <dbReference type="EMBL" id="ASV76215.1"/>
    </source>
</evidence>
<dbReference type="GO" id="GO:0043043">
    <property type="term" value="P:peptide biosynthetic process"/>
    <property type="evidence" value="ECO:0007669"/>
    <property type="project" value="InterPro"/>
</dbReference>
<evidence type="ECO:0000256" key="1">
    <source>
        <dbReference type="ARBA" id="ARBA00004496"/>
    </source>
</evidence>
<dbReference type="AlphaFoldDB" id="A0A286RJR7"/>
<keyword evidence="4 7" id="KW-0963">Cytoplasm</keyword>
<keyword evidence="11" id="KW-1185">Reference proteome</keyword>
<evidence type="ECO:0000256" key="2">
    <source>
        <dbReference type="ARBA" id="ARBA00004815"/>
    </source>
</evidence>
<evidence type="ECO:0000256" key="5">
    <source>
        <dbReference type="ARBA" id="ARBA00022768"/>
    </source>
</evidence>
<dbReference type="InterPro" id="IPR013185">
    <property type="entry name" value="Transl_elong_KOW-like"/>
</dbReference>
<dbReference type="SUPFAM" id="SSF50249">
    <property type="entry name" value="Nucleic acid-binding proteins"/>
    <property type="match status" value="2"/>
</dbReference>